<evidence type="ECO:0000256" key="3">
    <source>
        <dbReference type="ARBA" id="ARBA00023015"/>
    </source>
</evidence>
<keyword evidence="2" id="KW-0067">ATP-binding</keyword>
<dbReference type="InterPro" id="IPR029016">
    <property type="entry name" value="GAF-like_dom_sf"/>
</dbReference>
<dbReference type="PROSITE" id="PS50045">
    <property type="entry name" value="SIGMA54_INTERACT_4"/>
    <property type="match status" value="1"/>
</dbReference>
<dbReference type="InterPro" id="IPR003593">
    <property type="entry name" value="AAA+_ATPase"/>
</dbReference>
<accession>E1R3Z0</accession>
<evidence type="ECO:0000256" key="6">
    <source>
        <dbReference type="SAM" id="Coils"/>
    </source>
</evidence>
<keyword evidence="1" id="KW-0547">Nucleotide-binding</keyword>
<dbReference type="RefSeq" id="WP_013255570.1">
    <property type="nucleotide sequence ID" value="NC_014364.1"/>
</dbReference>
<dbReference type="Gene3D" id="1.10.8.60">
    <property type="match status" value="1"/>
</dbReference>
<dbReference type="Pfam" id="PF02954">
    <property type="entry name" value="HTH_8"/>
    <property type="match status" value="1"/>
</dbReference>
<dbReference type="PANTHER" id="PTHR32071:SF57">
    <property type="entry name" value="C4-DICARBOXYLATE TRANSPORT TRANSCRIPTIONAL REGULATORY PROTEIN DCTD"/>
    <property type="match status" value="1"/>
</dbReference>
<dbReference type="InterPro" id="IPR058031">
    <property type="entry name" value="AAA_lid_NorR"/>
</dbReference>
<dbReference type="EMBL" id="CP002116">
    <property type="protein sequence ID" value="ADK82111.1"/>
    <property type="molecule type" value="Genomic_DNA"/>
</dbReference>
<dbReference type="Gene3D" id="1.10.10.60">
    <property type="entry name" value="Homeodomain-like"/>
    <property type="match status" value="1"/>
</dbReference>
<keyword evidence="4" id="KW-0238">DNA-binding</keyword>
<feature type="coiled-coil region" evidence="6">
    <location>
        <begin position="170"/>
        <end position="197"/>
    </location>
</feature>
<evidence type="ECO:0000259" key="7">
    <source>
        <dbReference type="PROSITE" id="PS50045"/>
    </source>
</evidence>
<evidence type="ECO:0000256" key="1">
    <source>
        <dbReference type="ARBA" id="ARBA00022741"/>
    </source>
</evidence>
<gene>
    <name evidence="8" type="ordered locus">Spirs_3009</name>
</gene>
<keyword evidence="3" id="KW-0805">Transcription regulation</keyword>
<dbReference type="InterPro" id="IPR009057">
    <property type="entry name" value="Homeodomain-like_sf"/>
</dbReference>
<dbReference type="SMART" id="SM00065">
    <property type="entry name" value="GAF"/>
    <property type="match status" value="1"/>
</dbReference>
<dbReference type="SMART" id="SM00382">
    <property type="entry name" value="AAA"/>
    <property type="match status" value="1"/>
</dbReference>
<evidence type="ECO:0000256" key="5">
    <source>
        <dbReference type="ARBA" id="ARBA00023163"/>
    </source>
</evidence>
<keyword evidence="5" id="KW-0804">Transcription</keyword>
<dbReference type="PROSITE" id="PS00688">
    <property type="entry name" value="SIGMA54_INTERACT_3"/>
    <property type="match status" value="1"/>
</dbReference>
<feature type="domain" description="Sigma-54 factor interaction" evidence="7">
    <location>
        <begin position="207"/>
        <end position="436"/>
    </location>
</feature>
<evidence type="ECO:0000256" key="4">
    <source>
        <dbReference type="ARBA" id="ARBA00023125"/>
    </source>
</evidence>
<dbReference type="Pfam" id="PF25601">
    <property type="entry name" value="AAA_lid_14"/>
    <property type="match status" value="1"/>
</dbReference>
<dbReference type="eggNOG" id="COG3604">
    <property type="taxonomic scope" value="Bacteria"/>
</dbReference>
<dbReference type="InterPro" id="IPR002078">
    <property type="entry name" value="Sigma_54_int"/>
</dbReference>
<dbReference type="FunFam" id="3.40.50.300:FF:000006">
    <property type="entry name" value="DNA-binding transcriptional regulator NtrC"/>
    <property type="match status" value="1"/>
</dbReference>
<evidence type="ECO:0000313" key="8">
    <source>
        <dbReference type="EMBL" id="ADK82111.1"/>
    </source>
</evidence>
<dbReference type="HOGENOM" id="CLU_000445_95_2_12"/>
<dbReference type="Pfam" id="PF00158">
    <property type="entry name" value="Sigma54_activat"/>
    <property type="match status" value="1"/>
</dbReference>
<dbReference type="Pfam" id="PF01590">
    <property type="entry name" value="GAF"/>
    <property type="match status" value="1"/>
</dbReference>
<dbReference type="GO" id="GO:0005524">
    <property type="term" value="F:ATP binding"/>
    <property type="evidence" value="ECO:0007669"/>
    <property type="project" value="UniProtKB-KW"/>
</dbReference>
<dbReference type="PROSITE" id="PS00676">
    <property type="entry name" value="SIGMA54_INTERACT_2"/>
    <property type="match status" value="1"/>
</dbReference>
<dbReference type="Gene3D" id="3.40.50.300">
    <property type="entry name" value="P-loop containing nucleotide triphosphate hydrolases"/>
    <property type="match status" value="1"/>
</dbReference>
<dbReference type="STRING" id="573413.Spirs_3009"/>
<dbReference type="AlphaFoldDB" id="E1R3Z0"/>
<evidence type="ECO:0000256" key="2">
    <source>
        <dbReference type="ARBA" id="ARBA00022840"/>
    </source>
</evidence>
<protein>
    <submittedName>
        <fullName evidence="8">Transcriptional regulator, NifA subfamily, Fis Family</fullName>
    </submittedName>
</protein>
<dbReference type="KEGG" id="ssm:Spirs_3009"/>
<dbReference type="Proteomes" id="UP000002318">
    <property type="component" value="Chromosome"/>
</dbReference>
<dbReference type="CDD" id="cd00009">
    <property type="entry name" value="AAA"/>
    <property type="match status" value="1"/>
</dbReference>
<dbReference type="Gene3D" id="3.30.450.40">
    <property type="match status" value="1"/>
</dbReference>
<name>E1R3Z0_SEDSS</name>
<dbReference type="InterPro" id="IPR002197">
    <property type="entry name" value="HTH_Fis"/>
</dbReference>
<dbReference type="InterPro" id="IPR025662">
    <property type="entry name" value="Sigma_54_int_dom_ATP-bd_1"/>
</dbReference>
<keyword evidence="6" id="KW-0175">Coiled coil</keyword>
<dbReference type="PRINTS" id="PR01590">
    <property type="entry name" value="HTHFIS"/>
</dbReference>
<dbReference type="InterPro" id="IPR027417">
    <property type="entry name" value="P-loop_NTPase"/>
</dbReference>
<dbReference type="PANTHER" id="PTHR32071">
    <property type="entry name" value="TRANSCRIPTIONAL REGULATORY PROTEIN"/>
    <property type="match status" value="1"/>
</dbReference>
<keyword evidence="9" id="KW-1185">Reference proteome</keyword>
<dbReference type="InterPro" id="IPR025943">
    <property type="entry name" value="Sigma_54_int_dom_ATP-bd_2"/>
</dbReference>
<dbReference type="OrthoDB" id="9803970at2"/>
<dbReference type="GO" id="GO:0006355">
    <property type="term" value="P:regulation of DNA-templated transcription"/>
    <property type="evidence" value="ECO:0007669"/>
    <property type="project" value="InterPro"/>
</dbReference>
<dbReference type="SUPFAM" id="SSF46689">
    <property type="entry name" value="Homeodomain-like"/>
    <property type="match status" value="1"/>
</dbReference>
<dbReference type="InterPro" id="IPR025944">
    <property type="entry name" value="Sigma_54_int_dom_CS"/>
</dbReference>
<proteinExistence type="predicted"/>
<dbReference type="PROSITE" id="PS00675">
    <property type="entry name" value="SIGMA54_INTERACT_1"/>
    <property type="match status" value="1"/>
</dbReference>
<organism evidence="8 9">
    <name type="scientific">Sediminispirochaeta smaragdinae (strain DSM 11293 / JCM 15392 / SEBR 4228)</name>
    <name type="common">Spirochaeta smaragdinae</name>
    <dbReference type="NCBI Taxonomy" id="573413"/>
    <lineage>
        <taxon>Bacteria</taxon>
        <taxon>Pseudomonadati</taxon>
        <taxon>Spirochaetota</taxon>
        <taxon>Spirochaetia</taxon>
        <taxon>Spirochaetales</taxon>
        <taxon>Spirochaetaceae</taxon>
        <taxon>Sediminispirochaeta</taxon>
    </lineage>
</organism>
<reference evidence="8 9" key="1">
    <citation type="journal article" date="2010" name="Stand. Genomic Sci.">
        <title>Complete genome sequence of Spirochaeta smaragdinae type strain (SEBR 4228).</title>
        <authorList>
            <person name="Mavromatis K."/>
            <person name="Yasawong M."/>
            <person name="Chertkov O."/>
            <person name="Lapidus A."/>
            <person name="Lucas S."/>
            <person name="Nolan M."/>
            <person name="Del Rio T.G."/>
            <person name="Tice H."/>
            <person name="Cheng J.F."/>
            <person name="Pitluck S."/>
            <person name="Liolios K."/>
            <person name="Ivanova N."/>
            <person name="Tapia R."/>
            <person name="Han C."/>
            <person name="Bruce D."/>
            <person name="Goodwin L."/>
            <person name="Pati A."/>
            <person name="Chen A."/>
            <person name="Palaniappan K."/>
            <person name="Land M."/>
            <person name="Hauser L."/>
            <person name="Chang Y.J."/>
            <person name="Jeffries C.D."/>
            <person name="Detter J.C."/>
            <person name="Rohde M."/>
            <person name="Brambilla E."/>
            <person name="Spring S."/>
            <person name="Goker M."/>
            <person name="Sikorski J."/>
            <person name="Woyke T."/>
            <person name="Bristow J."/>
            <person name="Eisen J.A."/>
            <person name="Markowitz V."/>
            <person name="Hugenholtz P."/>
            <person name="Klenk H.P."/>
            <person name="Kyrpides N.C."/>
        </authorList>
    </citation>
    <scope>NUCLEOTIDE SEQUENCE [LARGE SCALE GENOMIC DNA]</scope>
    <source>
        <strain evidence="9">DSM 11293 / JCM 15392 / SEBR 4228</strain>
    </source>
</reference>
<dbReference type="GO" id="GO:0043565">
    <property type="term" value="F:sequence-specific DNA binding"/>
    <property type="evidence" value="ECO:0007669"/>
    <property type="project" value="InterPro"/>
</dbReference>
<sequence>MNTSSTCRACEVKSNTALRFLFEMSNSILKEDVISEILQEVLRIMSGHMGLVRGTISIFNRKSGKISIEEGFGISPEEQARGIYDPGEGITGKVIESGKPALVPDISLEPHFLNRTRVRRDIGKKQIGFICVPIKGGKEVIGTLNAERFIDEVTDLEEDLCLMQIIAAMISQAVQLYQAHHEENQVLQEENKRLQRELLEKFTSSRIIGTSKVMRRVFDYVHKIADSMATVLILGESGVGKELVAKEIHYASGRKNMPFITLNCAALPESIIESELFGHEKGAFTGAVRDRKGRFERAQGGTIFLDEIGELSPNVQTKLLRVLQEREFERVGGSKTIRCDVRVITATNKDLETAMKNGSFREDLYYRLNIIPITVPPLRERKSDIPLLVNHFIDKFSRMNHKKVTRISTPAIDMLFSYHWPGNIRELENCIEHAVILADNQVIHGYHLPPTLQMRLPELKGRQEAGSLQHQLDALEYELLVEALKSSKGNLSDAAKELGLTNRMIGVRMKKYGLDYKKFRSYKKMK</sequence>
<evidence type="ECO:0000313" key="9">
    <source>
        <dbReference type="Proteomes" id="UP000002318"/>
    </source>
</evidence>
<dbReference type="SUPFAM" id="SSF55781">
    <property type="entry name" value="GAF domain-like"/>
    <property type="match status" value="1"/>
</dbReference>
<dbReference type="SUPFAM" id="SSF52540">
    <property type="entry name" value="P-loop containing nucleoside triphosphate hydrolases"/>
    <property type="match status" value="1"/>
</dbReference>
<dbReference type="InterPro" id="IPR003018">
    <property type="entry name" value="GAF"/>
</dbReference>